<gene>
    <name evidence="3" type="ORF">DW856_13590</name>
    <name evidence="4" type="ORF">DWZ31_07460</name>
</gene>
<dbReference type="GO" id="GO:0016747">
    <property type="term" value="F:acyltransferase activity, transferring groups other than amino-acyl groups"/>
    <property type="evidence" value="ECO:0007669"/>
    <property type="project" value="InterPro"/>
</dbReference>
<dbReference type="Pfam" id="PF01757">
    <property type="entry name" value="Acyl_transf_3"/>
    <property type="match status" value="1"/>
</dbReference>
<feature type="transmembrane region" description="Helical" evidence="1">
    <location>
        <begin position="63"/>
        <end position="81"/>
    </location>
</feature>
<feature type="transmembrane region" description="Helical" evidence="1">
    <location>
        <begin position="267"/>
        <end position="285"/>
    </location>
</feature>
<feature type="transmembrane region" description="Helical" evidence="1">
    <location>
        <begin position="233"/>
        <end position="255"/>
    </location>
</feature>
<dbReference type="Proteomes" id="UP000283513">
    <property type="component" value="Unassembled WGS sequence"/>
</dbReference>
<evidence type="ECO:0000313" key="6">
    <source>
        <dbReference type="Proteomes" id="UP000283586"/>
    </source>
</evidence>
<comment type="caution">
    <text evidence="3">The sequence shown here is derived from an EMBL/GenBank/DDBJ whole genome shotgun (WGS) entry which is preliminary data.</text>
</comment>
<keyword evidence="1" id="KW-0472">Membrane</keyword>
<dbReference type="PANTHER" id="PTHR37312">
    <property type="entry name" value="MEMBRANE-BOUND ACYLTRANSFERASE YKRP-RELATED"/>
    <property type="match status" value="1"/>
</dbReference>
<name>A0A3R6B5H5_9FIRM</name>
<dbReference type="AlphaFoldDB" id="A0A3R6B5H5"/>
<evidence type="ECO:0000256" key="1">
    <source>
        <dbReference type="SAM" id="Phobius"/>
    </source>
</evidence>
<dbReference type="InterPro" id="IPR002656">
    <property type="entry name" value="Acyl_transf_3_dom"/>
</dbReference>
<organism evidence="3 5">
    <name type="scientific">Roseburia intestinalis</name>
    <dbReference type="NCBI Taxonomy" id="166486"/>
    <lineage>
        <taxon>Bacteria</taxon>
        <taxon>Bacillati</taxon>
        <taxon>Bacillota</taxon>
        <taxon>Clostridia</taxon>
        <taxon>Lachnospirales</taxon>
        <taxon>Lachnospiraceae</taxon>
        <taxon>Roseburia</taxon>
    </lineage>
</organism>
<reference evidence="5 6" key="1">
    <citation type="submission" date="2018-08" db="EMBL/GenBank/DDBJ databases">
        <title>A genome reference for cultivated species of the human gut microbiota.</title>
        <authorList>
            <person name="Zou Y."/>
            <person name="Xue W."/>
            <person name="Luo G."/>
        </authorList>
    </citation>
    <scope>NUCLEOTIDE SEQUENCE [LARGE SCALE GENOMIC DNA]</scope>
    <source>
        <strain evidence="4 6">AF31-21AC</strain>
        <strain evidence="3 5">AM37-1AC</strain>
    </source>
</reference>
<dbReference type="Proteomes" id="UP000283586">
    <property type="component" value="Unassembled WGS sequence"/>
</dbReference>
<feature type="transmembrane region" description="Helical" evidence="1">
    <location>
        <begin position="176"/>
        <end position="193"/>
    </location>
</feature>
<evidence type="ECO:0000313" key="5">
    <source>
        <dbReference type="Proteomes" id="UP000283513"/>
    </source>
</evidence>
<feature type="transmembrane region" description="Helical" evidence="1">
    <location>
        <begin position="123"/>
        <end position="140"/>
    </location>
</feature>
<dbReference type="PANTHER" id="PTHR37312:SF1">
    <property type="entry name" value="MEMBRANE-BOUND ACYLTRANSFERASE YKRP-RELATED"/>
    <property type="match status" value="1"/>
</dbReference>
<protein>
    <submittedName>
        <fullName evidence="3">Fucose 4-O-acetylase</fullName>
    </submittedName>
</protein>
<dbReference type="EMBL" id="QRQN01000007">
    <property type="protein sequence ID" value="RHN09269.1"/>
    <property type="molecule type" value="Genomic_DNA"/>
</dbReference>
<proteinExistence type="predicted"/>
<evidence type="ECO:0000313" key="4">
    <source>
        <dbReference type="EMBL" id="RHN09269.1"/>
    </source>
</evidence>
<feature type="transmembrane region" description="Helical" evidence="1">
    <location>
        <begin position="305"/>
        <end position="325"/>
    </location>
</feature>
<feature type="transmembrane region" description="Helical" evidence="1">
    <location>
        <begin position="12"/>
        <end position="42"/>
    </location>
</feature>
<evidence type="ECO:0000259" key="2">
    <source>
        <dbReference type="Pfam" id="PF01757"/>
    </source>
</evidence>
<keyword evidence="1" id="KW-1133">Transmembrane helix</keyword>
<dbReference type="EMBL" id="QSHO01000012">
    <property type="protein sequence ID" value="RHC15745.1"/>
    <property type="molecule type" value="Genomic_DNA"/>
</dbReference>
<feature type="transmembrane region" description="Helical" evidence="1">
    <location>
        <begin position="152"/>
        <end position="170"/>
    </location>
</feature>
<accession>A0A3R6B5H5</accession>
<feature type="domain" description="Acyltransferase 3" evidence="2">
    <location>
        <begin position="5"/>
        <end position="322"/>
    </location>
</feature>
<evidence type="ECO:0000313" key="3">
    <source>
        <dbReference type="EMBL" id="RHC15745.1"/>
    </source>
</evidence>
<feature type="transmembrane region" description="Helical" evidence="1">
    <location>
        <begin position="205"/>
        <end position="227"/>
    </location>
</feature>
<dbReference type="RefSeq" id="WP_015559535.1">
    <property type="nucleotide sequence ID" value="NZ_JADNJF010000010.1"/>
</dbReference>
<keyword evidence="1" id="KW-0812">Transmembrane</keyword>
<dbReference type="InterPro" id="IPR052734">
    <property type="entry name" value="Nod_factor_acetyltransferase"/>
</dbReference>
<sequence length="347" mass="39136">MRRYPYIDVARGIGMVLVVAGHAMGISMYLTCFFMQLFFVLSGYVYRQGKSYKQNMKRKTERLLVPYFLGSIVLLGIYKVLGRTTKEMLFSGIGVLYSRYCFYNMDIAAEKNNIFFLDIANGAMWYLTSLFTAGAVYYAVIDVCIRSKKKCAGYIICFLAVSVCLAKLPILLPWSIDIAFAGAVLMIAGTLLGQNCSIEKWKKKWIFCIVVLFFVLAKVNPGINISVRSYGNYGAWSVLLFILVGICGSILCMWAGAMIESMWLGKILAYIGKNTVVILIFHIFILQSTEVIAEKIMELPPPESGWNLCYQIVRITVAIVLCLLLNRCLEYGKKVCMNKKKIRGDET</sequence>